<evidence type="ECO:0000313" key="1">
    <source>
        <dbReference type="EMBL" id="JAH90865.1"/>
    </source>
</evidence>
<reference evidence="1" key="2">
    <citation type="journal article" date="2015" name="Fish Shellfish Immunol.">
        <title>Early steps in the European eel (Anguilla anguilla)-Vibrio vulnificus interaction in the gills: Role of the RtxA13 toxin.</title>
        <authorList>
            <person name="Callol A."/>
            <person name="Pajuelo D."/>
            <person name="Ebbesson L."/>
            <person name="Teles M."/>
            <person name="MacKenzie S."/>
            <person name="Amaro C."/>
        </authorList>
    </citation>
    <scope>NUCLEOTIDE SEQUENCE</scope>
</reference>
<reference evidence="1" key="1">
    <citation type="submission" date="2014-11" db="EMBL/GenBank/DDBJ databases">
        <authorList>
            <person name="Amaro Gonzalez C."/>
        </authorList>
    </citation>
    <scope>NUCLEOTIDE SEQUENCE</scope>
</reference>
<dbReference type="EMBL" id="GBXM01017712">
    <property type="protein sequence ID" value="JAH90865.1"/>
    <property type="molecule type" value="Transcribed_RNA"/>
</dbReference>
<proteinExistence type="predicted"/>
<dbReference type="AlphaFoldDB" id="A0A0E9WMT1"/>
<accession>A0A0E9WMT1</accession>
<protein>
    <submittedName>
        <fullName evidence="1">Uncharacterized protein</fullName>
    </submittedName>
</protein>
<sequence>MCGPVIPSSCDATYLEPLYLFRLFITHFPVPPSVNSSALTVKVNS</sequence>
<name>A0A0E9WMT1_ANGAN</name>
<organism evidence="1">
    <name type="scientific">Anguilla anguilla</name>
    <name type="common">European freshwater eel</name>
    <name type="synonym">Muraena anguilla</name>
    <dbReference type="NCBI Taxonomy" id="7936"/>
    <lineage>
        <taxon>Eukaryota</taxon>
        <taxon>Metazoa</taxon>
        <taxon>Chordata</taxon>
        <taxon>Craniata</taxon>
        <taxon>Vertebrata</taxon>
        <taxon>Euteleostomi</taxon>
        <taxon>Actinopterygii</taxon>
        <taxon>Neopterygii</taxon>
        <taxon>Teleostei</taxon>
        <taxon>Anguilliformes</taxon>
        <taxon>Anguillidae</taxon>
        <taxon>Anguilla</taxon>
    </lineage>
</organism>